<accession>A0A9W3K2Q4</accession>
<gene>
    <name evidence="1" type="ORF">GEM_3481</name>
</gene>
<sequence length="102" mass="11109">MHSKQSFFTRKSVRSIAVTFGIAITMLHPGIAAAEGLANKILEGPNNSNQRAFTSCTVFYTMCIQRYGSRPGSTAGMTRCGDCLNNCNRSNGWWPRITGCAV</sequence>
<dbReference type="Proteomes" id="UP000032866">
    <property type="component" value="Chromosome 2"/>
</dbReference>
<reference evidence="1 2" key="1">
    <citation type="journal article" date="2012" name="J. Bacteriol.">
        <title>Complete Genome Sequence of Burkholderia sp. Strain GG4, a Betaproteobacterium That Reduces 3-Oxo-N-Acylhomoserine Lactones and Produces Different N-Acylhomoserine Lactones.</title>
        <authorList>
            <person name="Hong K.W."/>
            <person name="Koh C.L."/>
            <person name="Sam C.K."/>
            <person name="Yin W.F."/>
            <person name="Chan K.G."/>
        </authorList>
    </citation>
    <scope>NUCLEOTIDE SEQUENCE [LARGE SCALE GENOMIC DNA]</scope>
    <source>
        <strain evidence="1 2">GG4</strain>
    </source>
</reference>
<dbReference type="EMBL" id="CP003775">
    <property type="protein sequence ID" value="AFQ49872.1"/>
    <property type="molecule type" value="Genomic_DNA"/>
</dbReference>
<protein>
    <submittedName>
        <fullName evidence="1">Uncharacterized protein</fullName>
    </submittedName>
</protein>
<proteinExistence type="predicted"/>
<organism evidence="1 2">
    <name type="scientific">Burkholderia cepacia GG4</name>
    <dbReference type="NCBI Taxonomy" id="1009846"/>
    <lineage>
        <taxon>Bacteria</taxon>
        <taxon>Pseudomonadati</taxon>
        <taxon>Pseudomonadota</taxon>
        <taxon>Betaproteobacteria</taxon>
        <taxon>Burkholderiales</taxon>
        <taxon>Burkholderiaceae</taxon>
        <taxon>Burkholderia</taxon>
        <taxon>Burkholderia cepacia complex</taxon>
    </lineage>
</organism>
<evidence type="ECO:0000313" key="1">
    <source>
        <dbReference type="EMBL" id="AFQ49872.1"/>
    </source>
</evidence>
<dbReference type="KEGG" id="bct:GEM_3481"/>
<evidence type="ECO:0000313" key="2">
    <source>
        <dbReference type="Proteomes" id="UP000032866"/>
    </source>
</evidence>
<name>A0A9W3K2Q4_BURCE</name>
<dbReference type="AlphaFoldDB" id="A0A9W3K2Q4"/>